<evidence type="ECO:0000259" key="1">
    <source>
        <dbReference type="PROSITE" id="PS50870"/>
    </source>
</evidence>
<dbReference type="PROSITE" id="PS50870">
    <property type="entry name" value="AH"/>
    <property type="match status" value="1"/>
</dbReference>
<dbReference type="GO" id="GO:0005794">
    <property type="term" value="C:Golgi apparatus"/>
    <property type="evidence" value="ECO:0007669"/>
    <property type="project" value="TreeGrafter"/>
</dbReference>
<sequence>MSDWDTQRGYSGAAFDQHVGRTEQSPFQKVKEQFWTAKQVVLQKLGKKEDDHLVASDAELDAKLELFNSIKFSSGSLMRIANRYQKVMHEISKEEYAMGQFLKRHGEQDPSRAGAMLQNTAKAFVISAQKRYGRLQVIITK</sequence>
<feature type="domain" description="AH" evidence="1">
    <location>
        <begin position="55"/>
        <end position="131"/>
    </location>
</feature>
<dbReference type="PANTHER" id="PTHR10164">
    <property type="entry name" value="ISLET CELL AUTOANTIGEN 1"/>
    <property type="match status" value="1"/>
</dbReference>
<dbReference type="Pfam" id="PF06456">
    <property type="entry name" value="Arfaptin"/>
    <property type="match status" value="1"/>
</dbReference>
<dbReference type="GO" id="GO:0051049">
    <property type="term" value="P:regulation of transport"/>
    <property type="evidence" value="ECO:0007669"/>
    <property type="project" value="TreeGrafter"/>
</dbReference>
<dbReference type="InterPro" id="IPR010504">
    <property type="entry name" value="AH_dom"/>
</dbReference>
<gene>
    <name evidence="2" type="ORF">BV898_12349</name>
</gene>
<dbReference type="EMBL" id="MTYJ01000124">
    <property type="protein sequence ID" value="OQV13397.1"/>
    <property type="molecule type" value="Genomic_DNA"/>
</dbReference>
<dbReference type="PANTHER" id="PTHR10164:SF4">
    <property type="entry name" value="GH23156P"/>
    <property type="match status" value="1"/>
</dbReference>
<dbReference type="Proteomes" id="UP000192578">
    <property type="component" value="Unassembled WGS sequence"/>
</dbReference>
<organism evidence="2 3">
    <name type="scientific">Hypsibius exemplaris</name>
    <name type="common">Freshwater tardigrade</name>
    <dbReference type="NCBI Taxonomy" id="2072580"/>
    <lineage>
        <taxon>Eukaryota</taxon>
        <taxon>Metazoa</taxon>
        <taxon>Ecdysozoa</taxon>
        <taxon>Tardigrada</taxon>
        <taxon>Eutardigrada</taxon>
        <taxon>Parachela</taxon>
        <taxon>Hypsibioidea</taxon>
        <taxon>Hypsibiidae</taxon>
        <taxon>Hypsibius</taxon>
    </lineage>
</organism>
<dbReference type="GO" id="GO:0019904">
    <property type="term" value="F:protein domain specific binding"/>
    <property type="evidence" value="ECO:0007669"/>
    <property type="project" value="InterPro"/>
</dbReference>
<dbReference type="OrthoDB" id="2126778at2759"/>
<proteinExistence type="predicted"/>
<comment type="caution">
    <text evidence="2">The sequence shown here is derived from an EMBL/GenBank/DDBJ whole genome shotgun (WGS) entry which is preliminary data.</text>
</comment>
<reference evidence="3" key="1">
    <citation type="submission" date="2017-01" db="EMBL/GenBank/DDBJ databases">
        <title>Comparative genomics of anhydrobiosis in the tardigrade Hypsibius dujardini.</title>
        <authorList>
            <person name="Yoshida Y."/>
            <person name="Koutsovoulos G."/>
            <person name="Laetsch D."/>
            <person name="Stevens L."/>
            <person name="Kumar S."/>
            <person name="Horikawa D."/>
            <person name="Ishino K."/>
            <person name="Komine S."/>
            <person name="Tomita M."/>
            <person name="Blaxter M."/>
            <person name="Arakawa K."/>
        </authorList>
    </citation>
    <scope>NUCLEOTIDE SEQUENCE [LARGE SCALE GENOMIC DNA]</scope>
    <source>
        <strain evidence="3">Z151</strain>
    </source>
</reference>
<protein>
    <submittedName>
        <fullName evidence="2">Islet cell autoantigen 1-like protein</fullName>
    </submittedName>
</protein>
<evidence type="ECO:0000313" key="2">
    <source>
        <dbReference type="EMBL" id="OQV13397.1"/>
    </source>
</evidence>
<accession>A0A1W0WDZ9</accession>
<dbReference type="SUPFAM" id="SSF103657">
    <property type="entry name" value="BAR/IMD domain-like"/>
    <property type="match status" value="1"/>
</dbReference>
<name>A0A1W0WDZ9_HYPEX</name>
<dbReference type="AlphaFoldDB" id="A0A1W0WDZ9"/>
<dbReference type="InterPro" id="IPR027267">
    <property type="entry name" value="AH/BAR_dom_sf"/>
</dbReference>
<evidence type="ECO:0000313" key="3">
    <source>
        <dbReference type="Proteomes" id="UP000192578"/>
    </source>
</evidence>
<keyword evidence="3" id="KW-1185">Reference proteome</keyword>
<dbReference type="Gene3D" id="1.20.1270.60">
    <property type="entry name" value="Arfaptin homology (AH) domain/BAR domain"/>
    <property type="match status" value="1"/>
</dbReference>
<dbReference type="InterPro" id="IPR024114">
    <property type="entry name" value="Islet_autoAg_Ica1/Ica1-like"/>
</dbReference>